<gene>
    <name evidence="1" type="primary">bcpA</name>
    <name evidence="1" type="ORF">Airi02_097630</name>
</gene>
<dbReference type="Pfam" id="PF13714">
    <property type="entry name" value="PEP_mutase"/>
    <property type="match status" value="1"/>
</dbReference>
<evidence type="ECO:0000313" key="2">
    <source>
        <dbReference type="Proteomes" id="UP001165074"/>
    </source>
</evidence>
<dbReference type="InterPro" id="IPR039556">
    <property type="entry name" value="ICL/PEPM"/>
</dbReference>
<sequence length="317" mass="33165">MSAIDGLGVPHGLASDSDPARRRAALRDLLSAPEPLVLPGVSDALGARLTDRAGFAACYASGAGIANAQFGVADVGLVSLGEVVEQVERITDATGRPVIVDGDTGHGGPLSVMRTVHLLERAGAAGIQLEDQQMPKRCGHFDGHQLVDAGEMVAKIHAARSARSGQGAEALVILARTDARGVYGLDEALRRAHLYLDAGADGLFVEAPQGVEELERIGREFRGVPLVANIVEGGKTVPLTVAELSGLGFSIVLYANFLMRAMAFAGQQALRYLAEHGETNGFTDRILPWAQRQELFALPGLTALDSAYAEVIAGAEG</sequence>
<dbReference type="EMBL" id="BSTK01000022">
    <property type="protein sequence ID" value="GLY91835.1"/>
    <property type="molecule type" value="Genomic_DNA"/>
</dbReference>
<dbReference type="GO" id="GO:0016833">
    <property type="term" value="F:oxo-acid-lyase activity"/>
    <property type="evidence" value="ECO:0007669"/>
    <property type="project" value="UniProtKB-ARBA"/>
</dbReference>
<dbReference type="PANTHER" id="PTHR42905">
    <property type="entry name" value="PHOSPHOENOLPYRUVATE CARBOXYLASE"/>
    <property type="match status" value="1"/>
</dbReference>
<dbReference type="InterPro" id="IPR015813">
    <property type="entry name" value="Pyrv/PenolPyrv_kinase-like_dom"/>
</dbReference>
<dbReference type="InterPro" id="IPR040442">
    <property type="entry name" value="Pyrv_kinase-like_dom_sf"/>
</dbReference>
<reference evidence="1" key="1">
    <citation type="submission" date="2023-03" db="EMBL/GenBank/DDBJ databases">
        <title>Actinoallomurus iriomotensis NBRC 103684.</title>
        <authorList>
            <person name="Ichikawa N."/>
            <person name="Sato H."/>
            <person name="Tonouchi N."/>
        </authorList>
    </citation>
    <scope>NUCLEOTIDE SEQUENCE</scope>
    <source>
        <strain evidence="1">NBRC 103684</strain>
    </source>
</reference>
<comment type="caution">
    <text evidence="1">The sequence shown here is derived from an EMBL/GenBank/DDBJ whole genome shotgun (WGS) entry which is preliminary data.</text>
</comment>
<keyword evidence="2" id="KW-1185">Reference proteome</keyword>
<proteinExistence type="predicted"/>
<dbReference type="AlphaFoldDB" id="A0A9W6W597"/>
<dbReference type="PANTHER" id="PTHR42905:SF5">
    <property type="entry name" value="CARBOXYVINYL-CARBOXYPHOSPHONATE PHOSPHORYLMUTASE, CHLOROPLASTIC"/>
    <property type="match status" value="1"/>
</dbReference>
<evidence type="ECO:0000313" key="1">
    <source>
        <dbReference type="EMBL" id="GLY91835.1"/>
    </source>
</evidence>
<organism evidence="1 2">
    <name type="scientific">Actinoallomurus iriomotensis</name>
    <dbReference type="NCBI Taxonomy" id="478107"/>
    <lineage>
        <taxon>Bacteria</taxon>
        <taxon>Bacillati</taxon>
        <taxon>Actinomycetota</taxon>
        <taxon>Actinomycetes</taxon>
        <taxon>Streptosporangiales</taxon>
        <taxon>Thermomonosporaceae</taxon>
        <taxon>Actinoallomurus</taxon>
    </lineage>
</organism>
<dbReference type="Proteomes" id="UP001165074">
    <property type="component" value="Unassembled WGS sequence"/>
</dbReference>
<protein>
    <submittedName>
        <fullName evidence="1">Carboxyvinyl-carboxyphosphonate phosphorylmutase</fullName>
    </submittedName>
</protein>
<accession>A0A9W6W597</accession>
<name>A0A9W6W597_9ACTN</name>
<dbReference type="Gene3D" id="3.20.20.60">
    <property type="entry name" value="Phosphoenolpyruvate-binding domains"/>
    <property type="match status" value="1"/>
</dbReference>
<dbReference type="CDD" id="cd00377">
    <property type="entry name" value="ICL_PEPM"/>
    <property type="match status" value="1"/>
</dbReference>
<dbReference type="RefSeq" id="WP_285583695.1">
    <property type="nucleotide sequence ID" value="NZ_BSTK01000022.1"/>
</dbReference>
<dbReference type="SUPFAM" id="SSF51621">
    <property type="entry name" value="Phosphoenolpyruvate/pyruvate domain"/>
    <property type="match status" value="1"/>
</dbReference>